<dbReference type="AlphaFoldDB" id="A0AA35Q5E3"/>
<keyword evidence="5" id="KW-1185">Reference proteome</keyword>
<dbReference type="PRINTS" id="PR00364">
    <property type="entry name" value="DISEASERSIST"/>
</dbReference>
<accession>A0AA35Q5E3</accession>
<feature type="repeat" description="TPR" evidence="1">
    <location>
        <begin position="797"/>
        <end position="830"/>
    </location>
</feature>
<keyword evidence="1" id="KW-0802">TPR repeat</keyword>
<dbReference type="SUPFAM" id="SSF48452">
    <property type="entry name" value="TPR-like"/>
    <property type="match status" value="2"/>
</dbReference>
<evidence type="ECO:0000259" key="3">
    <source>
        <dbReference type="Pfam" id="PF13191"/>
    </source>
</evidence>
<dbReference type="InterPro" id="IPR027417">
    <property type="entry name" value="P-loop_NTPase"/>
</dbReference>
<dbReference type="InterPro" id="IPR019734">
    <property type="entry name" value="TPR_rpt"/>
</dbReference>
<evidence type="ECO:0000256" key="1">
    <source>
        <dbReference type="PROSITE-ProRule" id="PRU00339"/>
    </source>
</evidence>
<dbReference type="EMBL" id="CABFNP030001198">
    <property type="protein sequence ID" value="CAI6092175.1"/>
    <property type="molecule type" value="Genomic_DNA"/>
</dbReference>
<feature type="repeat" description="TPR" evidence="1">
    <location>
        <begin position="755"/>
        <end position="788"/>
    </location>
</feature>
<comment type="caution">
    <text evidence="4">The sequence shown here is derived from an EMBL/GenBank/DDBJ whole genome shotgun (WGS) entry which is preliminary data.</text>
</comment>
<evidence type="ECO:0000259" key="2">
    <source>
        <dbReference type="Pfam" id="PF06985"/>
    </source>
</evidence>
<dbReference type="SUPFAM" id="SSF52540">
    <property type="entry name" value="P-loop containing nucleoside triphosphate hydrolases"/>
    <property type="match status" value="1"/>
</dbReference>
<dbReference type="InterPro" id="IPR041664">
    <property type="entry name" value="AAA_16"/>
</dbReference>
<feature type="repeat" description="TPR" evidence="1">
    <location>
        <begin position="671"/>
        <end position="704"/>
    </location>
</feature>
<dbReference type="Pfam" id="PF06985">
    <property type="entry name" value="HET"/>
    <property type="match status" value="1"/>
</dbReference>
<evidence type="ECO:0000313" key="4">
    <source>
        <dbReference type="EMBL" id="CAI6092175.1"/>
    </source>
</evidence>
<dbReference type="PANTHER" id="PTHR10622">
    <property type="entry name" value="HET DOMAIN-CONTAINING PROTEIN"/>
    <property type="match status" value="1"/>
</dbReference>
<dbReference type="Pfam" id="PF13424">
    <property type="entry name" value="TPR_12"/>
    <property type="match status" value="3"/>
</dbReference>
<dbReference type="Gene3D" id="1.25.40.10">
    <property type="entry name" value="Tetratricopeptide repeat domain"/>
    <property type="match status" value="3"/>
</dbReference>
<sequence>MRLLQRDDAGNYSLTQNLAHKDAPPYAILSHTWGLDEVVFADIEKPLRDWQHKSGYEKINFCANQARHDGLAYFWVDTCCIDKSDSIELQTAVNSMFRWYRDAKRCYVYLLDVSSDTVSSQQQNVMPWKDAFRQSRWFTRGWTLQELIAPTIVEFYSKEGARLGDKRSLEPLICGITGIPASALRCTPLSDFPVAEREAWVRGRQTTHEEDIVYSLLGIFDIHMPLLYGEGREKAQKRLLEEVQKAVKGTRASDFSITFSLLEVPETQYFVARESEIAEMRRALSPDGGRRIVVLHGLGGIGKTQLAVTYTKRYRDEYSAIFWLNIKDELSIRRSFTKVAKQILRQHPDASGLNALDPQLNPEEVIEAVKAWLSLPGNTRWLIVYDNYDNPRLSNDKTDKGVDIFQFLPPSYQGSIIVTTRLSQVDIGHRIRIQKLESIDDSLKILSTTSGRDRLHDDMDARDLVEKLDGLPLALATAGAYLRHVAASFSDYLRLYTKSWARLHASTPDLGSYQDRTLSSTWQVSYEQVQEKNALSAHLLQWWAYFNNEDIWFELIQPCDDEGMPWMFELNDELKFNSAIGILHDYGFVEPHRPSPDLIESRGYSIHACLHSWTIHKLNHGCDGDLKRLALNRIASRVPSRNDDKFWLLQRRLLSHAMMACTTIQDGDGPDWAFVNLGLLYYDQGKMQEAEEMYLRALRGYKKIHGPDHILIFDIANNLGNLYSDQGKQQEAEEIYLQALQGYEKIYGPDHISLLDTVHNLGFLYYNQGKQQEAEEMYLRALRGYEKAWGPDHISTLDTVNNLGLVYYDQGKQQEAEEMYLRALRGYEKAWGPDHISILDTVHNLGNLYSDQDKIQEAEEMYLRALRGYEKAWGPDHISILDTVNSLGVLYYDQGKQQESEEMYLRALQGKEKAWGPDHILTLDTVCNLGNLYSDQDKLQEAEEMYLRALRGYEKAIGPQDIARYQPAIDTMWNLGAFLWRQGKPVEAGEYYHRAHSNLEALLGPQHHDVQRLHDELLEFKSEYPE</sequence>
<name>A0AA35Q5E3_9HYPO</name>
<protein>
    <submittedName>
        <fullName evidence="4">Uncharacterized protein</fullName>
    </submittedName>
</protein>
<evidence type="ECO:0000313" key="5">
    <source>
        <dbReference type="Proteomes" id="UP001160390"/>
    </source>
</evidence>
<dbReference type="Gene3D" id="3.40.50.300">
    <property type="entry name" value="P-loop containing nucleotide triphosphate hydrolases"/>
    <property type="match status" value="1"/>
</dbReference>
<dbReference type="PROSITE" id="PS50005">
    <property type="entry name" value="TPR"/>
    <property type="match status" value="5"/>
</dbReference>
<dbReference type="Pfam" id="PF13191">
    <property type="entry name" value="AAA_16"/>
    <property type="match status" value="1"/>
</dbReference>
<feature type="domain" description="Orc1-like AAA ATPase" evidence="3">
    <location>
        <begin position="270"/>
        <end position="389"/>
    </location>
</feature>
<dbReference type="GO" id="GO:0043531">
    <property type="term" value="F:ADP binding"/>
    <property type="evidence" value="ECO:0007669"/>
    <property type="project" value="InterPro"/>
</dbReference>
<dbReference type="SMART" id="SM00028">
    <property type="entry name" value="TPR"/>
    <property type="match status" value="8"/>
</dbReference>
<feature type="repeat" description="TPR" evidence="1">
    <location>
        <begin position="923"/>
        <end position="956"/>
    </location>
</feature>
<dbReference type="Proteomes" id="UP001160390">
    <property type="component" value="Unassembled WGS sequence"/>
</dbReference>
<proteinExistence type="predicted"/>
<dbReference type="InterPro" id="IPR010730">
    <property type="entry name" value="HET"/>
</dbReference>
<dbReference type="Pfam" id="PF13374">
    <property type="entry name" value="TPR_10"/>
    <property type="match status" value="1"/>
</dbReference>
<feature type="repeat" description="TPR" evidence="1">
    <location>
        <begin position="839"/>
        <end position="872"/>
    </location>
</feature>
<reference evidence="4" key="1">
    <citation type="submission" date="2023-01" db="EMBL/GenBank/DDBJ databases">
        <authorList>
            <person name="Piombo E."/>
        </authorList>
    </citation>
    <scope>NUCLEOTIDE SEQUENCE</scope>
</reference>
<organism evidence="4 5">
    <name type="scientific">Clonostachys chloroleuca</name>
    <dbReference type="NCBI Taxonomy" id="1926264"/>
    <lineage>
        <taxon>Eukaryota</taxon>
        <taxon>Fungi</taxon>
        <taxon>Dikarya</taxon>
        <taxon>Ascomycota</taxon>
        <taxon>Pezizomycotina</taxon>
        <taxon>Sordariomycetes</taxon>
        <taxon>Hypocreomycetidae</taxon>
        <taxon>Hypocreales</taxon>
        <taxon>Bionectriaceae</taxon>
        <taxon>Clonostachys</taxon>
    </lineage>
</organism>
<dbReference type="PANTHER" id="PTHR10622:SF13">
    <property type="entry name" value="NACHT DOMAIN-CONTAINING PROTEIN"/>
    <property type="match status" value="1"/>
</dbReference>
<gene>
    <name evidence="4" type="ORF">CCHLO57077_00011182</name>
</gene>
<dbReference type="InterPro" id="IPR011990">
    <property type="entry name" value="TPR-like_helical_dom_sf"/>
</dbReference>
<dbReference type="NCBIfam" id="NF040586">
    <property type="entry name" value="FxSxx_TPR"/>
    <property type="match status" value="1"/>
</dbReference>
<feature type="domain" description="Heterokaryon incompatibility" evidence="2">
    <location>
        <begin position="26"/>
        <end position="120"/>
    </location>
</feature>